<evidence type="ECO:0000313" key="3">
    <source>
        <dbReference type="Proteomes" id="UP000720189"/>
    </source>
</evidence>
<reference evidence="2" key="1">
    <citation type="journal article" date="2021" name="Nat. Commun.">
        <title>Genetic determinants of endophytism in the Arabidopsis root mycobiome.</title>
        <authorList>
            <person name="Mesny F."/>
            <person name="Miyauchi S."/>
            <person name="Thiergart T."/>
            <person name="Pickel B."/>
            <person name="Atanasova L."/>
            <person name="Karlsson M."/>
            <person name="Huettel B."/>
            <person name="Barry K.W."/>
            <person name="Haridas S."/>
            <person name="Chen C."/>
            <person name="Bauer D."/>
            <person name="Andreopoulos W."/>
            <person name="Pangilinan J."/>
            <person name="LaButti K."/>
            <person name="Riley R."/>
            <person name="Lipzen A."/>
            <person name="Clum A."/>
            <person name="Drula E."/>
            <person name="Henrissat B."/>
            <person name="Kohler A."/>
            <person name="Grigoriev I.V."/>
            <person name="Martin F.M."/>
            <person name="Hacquard S."/>
        </authorList>
    </citation>
    <scope>NUCLEOTIDE SEQUENCE</scope>
    <source>
        <strain evidence="2">MPI-CAGE-AT-0023</strain>
    </source>
</reference>
<dbReference type="OrthoDB" id="5428040at2759"/>
<feature type="transmembrane region" description="Helical" evidence="1">
    <location>
        <begin position="563"/>
        <end position="587"/>
    </location>
</feature>
<gene>
    <name evidence="2" type="ORF">BKA55DRAFT_697572</name>
</gene>
<keyword evidence="1" id="KW-1133">Transmembrane helix</keyword>
<keyword evidence="1" id="KW-0472">Membrane</keyword>
<feature type="transmembrane region" description="Helical" evidence="1">
    <location>
        <begin position="55"/>
        <end position="75"/>
    </location>
</feature>
<proteinExistence type="predicted"/>
<keyword evidence="1" id="KW-0812">Transmembrane</keyword>
<comment type="caution">
    <text evidence="2">The sequence shown here is derived from an EMBL/GenBank/DDBJ whole genome shotgun (WGS) entry which is preliminary data.</text>
</comment>
<accession>A0A9P9FZF5</accession>
<dbReference type="EMBL" id="JAGMUX010000029">
    <property type="protein sequence ID" value="KAH7216862.1"/>
    <property type="molecule type" value="Genomic_DNA"/>
</dbReference>
<dbReference type="RefSeq" id="XP_046041843.1">
    <property type="nucleotide sequence ID" value="XM_046200401.1"/>
</dbReference>
<feature type="transmembrane region" description="Helical" evidence="1">
    <location>
        <begin position="129"/>
        <end position="149"/>
    </location>
</feature>
<feature type="transmembrane region" description="Helical" evidence="1">
    <location>
        <begin position="20"/>
        <end position="43"/>
    </location>
</feature>
<dbReference type="Proteomes" id="UP000720189">
    <property type="component" value="Unassembled WGS sequence"/>
</dbReference>
<organism evidence="2 3">
    <name type="scientific">Fusarium redolens</name>
    <dbReference type="NCBI Taxonomy" id="48865"/>
    <lineage>
        <taxon>Eukaryota</taxon>
        <taxon>Fungi</taxon>
        <taxon>Dikarya</taxon>
        <taxon>Ascomycota</taxon>
        <taxon>Pezizomycotina</taxon>
        <taxon>Sordariomycetes</taxon>
        <taxon>Hypocreomycetidae</taxon>
        <taxon>Hypocreales</taxon>
        <taxon>Nectriaceae</taxon>
        <taxon>Fusarium</taxon>
        <taxon>Fusarium redolens species complex</taxon>
    </lineage>
</organism>
<evidence type="ECO:0000256" key="1">
    <source>
        <dbReference type="SAM" id="Phobius"/>
    </source>
</evidence>
<dbReference type="AlphaFoldDB" id="A0A9P9FZF5"/>
<sequence>MDGNPSTPGRSSLMSQLGRVSTTVLAFLFVVCLGCLTFLAFLWGANENNSVWRSIVLAGWTARSITITSLVLRWATAAQAATCTSMLAAILLQRGAIPLPVAASVSIMRFNNTGPWSLLGNMKAKWHRGSVSIGLLTALLVLTTLSLQFTSTVLLSQVGIASIPVASSIPQTHYGIETNGHTYDAMPSDAPSFLDLTPSRYPAFAEWTPDATTSQTTAQQEAFPPENSTGILDTGSVLRALLPINNDEERSRVTKYHGFATVLDTRVVCMRPKLTNVEFSASEGYQVIGLANINKKPAGLVQQEDLGSKNFSISFKCNFAASAGGNYSEPDWSLALCHGSQEHSFQGIYSFMQSRREKETGDSYLIVNATLVEAVGDLDDSDVWESITRSDSSGISVRLQITLCMTTFQAQRMIVNATRSTSIPPEPFLIWDASTTSWNTKAVLQQLGALRPNSTTVERGIFDLSPSSWKWKTQPEGLSLSGEYFETVDALYTVGWDPLYEGMVNSAQFSIFKDTVMSTKNPALALQAYLTRLCSICYYDRIAMFDAVGPSLQVSLTQVTRPLGWTAFIIVAVVTLLHLVLVLSVTLKFRRAGSLSLIQNAWAAISQLLGPITEDWIRDADTVDDKMVKSWLKDRGLHEKLVGIEHIESRVYLVEKEKSL</sequence>
<name>A0A9P9FZF5_FUSRE</name>
<feature type="transmembrane region" description="Helical" evidence="1">
    <location>
        <begin position="87"/>
        <end position="108"/>
    </location>
</feature>
<dbReference type="GeneID" id="70230355"/>
<evidence type="ECO:0000313" key="2">
    <source>
        <dbReference type="EMBL" id="KAH7216862.1"/>
    </source>
</evidence>
<protein>
    <submittedName>
        <fullName evidence="2">Uncharacterized protein</fullName>
    </submittedName>
</protein>
<keyword evidence="3" id="KW-1185">Reference proteome</keyword>